<dbReference type="Gene3D" id="3.30.1380.10">
    <property type="match status" value="1"/>
</dbReference>
<reference evidence="11 12" key="1">
    <citation type="submission" date="2019-02" db="EMBL/GenBank/DDBJ databases">
        <title>Dyella amyloliquefaciens sp. nov., isolated from forest soil.</title>
        <authorList>
            <person name="Gao Z.-H."/>
            <person name="Qiu L.-H."/>
        </authorList>
    </citation>
    <scope>NUCLEOTIDE SEQUENCE [LARGE SCALE GENOMIC DNA]</scope>
    <source>
        <strain evidence="11 12">KACC 12747</strain>
    </source>
</reference>
<evidence type="ECO:0000256" key="1">
    <source>
        <dbReference type="ARBA" id="ARBA00001362"/>
    </source>
</evidence>
<comment type="cofactor">
    <cofactor evidence="9">
        <name>Zn(2+)</name>
        <dbReference type="ChEBI" id="CHEBI:29105"/>
    </cofactor>
    <text evidence="9">Binds 1 zinc ion per subunit.</text>
</comment>
<dbReference type="SUPFAM" id="SSF55166">
    <property type="entry name" value="Hedgehog/DD-peptidase"/>
    <property type="match status" value="1"/>
</dbReference>
<evidence type="ECO:0000256" key="6">
    <source>
        <dbReference type="ARBA" id="ARBA00022997"/>
    </source>
</evidence>
<dbReference type="EC" id="3.4.13.22" evidence="9 10"/>
<comment type="function">
    <text evidence="9 10">Catalyzes hydrolysis of the D-alanyl-D-alanine dipeptide.</text>
</comment>
<comment type="similarity">
    <text evidence="9 10">Belongs to the peptidase M15D family.</text>
</comment>
<dbReference type="GO" id="GO:0006508">
    <property type="term" value="P:proteolysis"/>
    <property type="evidence" value="ECO:0007669"/>
    <property type="project" value="UniProtKB-KW"/>
</dbReference>
<evidence type="ECO:0000313" key="11">
    <source>
        <dbReference type="EMBL" id="TCI08088.1"/>
    </source>
</evidence>
<dbReference type="PANTHER" id="PTHR43126">
    <property type="entry name" value="D-ALANYL-D-ALANINE DIPEPTIDASE"/>
    <property type="match status" value="1"/>
</dbReference>
<dbReference type="InterPro" id="IPR000755">
    <property type="entry name" value="A_A_dipeptidase"/>
</dbReference>
<evidence type="ECO:0000313" key="12">
    <source>
        <dbReference type="Proteomes" id="UP000291822"/>
    </source>
</evidence>
<keyword evidence="8 10" id="KW-0961">Cell wall biogenesis/degradation</keyword>
<evidence type="ECO:0000256" key="8">
    <source>
        <dbReference type="ARBA" id="ARBA00023316"/>
    </source>
</evidence>
<dbReference type="GO" id="GO:0008270">
    <property type="term" value="F:zinc ion binding"/>
    <property type="evidence" value="ECO:0007669"/>
    <property type="project" value="UniProtKB-UniRule"/>
</dbReference>
<comment type="caution">
    <text evidence="11">The sequence shown here is derived from an EMBL/GenBank/DDBJ whole genome shotgun (WGS) entry which is preliminary data.</text>
</comment>
<keyword evidence="7 9" id="KW-0482">Metalloprotease</keyword>
<dbReference type="PIRSF" id="PIRSF026671">
    <property type="entry name" value="AA_dipeptidase"/>
    <property type="match status" value="1"/>
</dbReference>
<dbReference type="Pfam" id="PF01427">
    <property type="entry name" value="Peptidase_M15"/>
    <property type="match status" value="1"/>
</dbReference>
<sequence>MTPTPTSVRISRIFASSGSAAVNKPLLVVIGLLGCSALAARGPVNAPDGALARAGFVDVRQLVPDMAEDIKYAGSDNFVGVQVDGYEAPRCYLLAPAARALARVEASLRPKHQRLLIWDCYRPTQAVAHFMRWAKDLGDQRTKAVHYPALDKTVLLGDYIAPRSGHSRGATVDLTMMQCDANDQHCVPLDMGTGFDVFDTLAHTDSPRATAMQHAHREQLKSAMESAGFNNYAMEWWHYTFKPEPSPDTYYDLPVR</sequence>
<dbReference type="GO" id="GO:0008237">
    <property type="term" value="F:metallopeptidase activity"/>
    <property type="evidence" value="ECO:0007669"/>
    <property type="project" value="UniProtKB-KW"/>
</dbReference>
<evidence type="ECO:0000256" key="7">
    <source>
        <dbReference type="ARBA" id="ARBA00023049"/>
    </source>
</evidence>
<feature type="binding site" evidence="9">
    <location>
        <position position="173"/>
    </location>
    <ligand>
        <name>Zn(2+)</name>
        <dbReference type="ChEBI" id="CHEBI:29105"/>
        <note>catalytic</note>
    </ligand>
</feature>
<dbReference type="EMBL" id="SJTG01000004">
    <property type="protein sequence ID" value="TCI08088.1"/>
    <property type="molecule type" value="Genomic_DNA"/>
</dbReference>
<comment type="catalytic activity">
    <reaction evidence="1 9 10">
        <text>D-alanyl-D-alanine + H2O = 2 D-alanine</text>
        <dbReference type="Rhea" id="RHEA:20661"/>
        <dbReference type="ChEBI" id="CHEBI:15377"/>
        <dbReference type="ChEBI" id="CHEBI:57416"/>
        <dbReference type="ChEBI" id="CHEBI:57822"/>
        <dbReference type="EC" id="3.4.13.22"/>
    </reaction>
</comment>
<evidence type="ECO:0000256" key="3">
    <source>
        <dbReference type="ARBA" id="ARBA00022723"/>
    </source>
</evidence>
<keyword evidence="2 9" id="KW-0645">Protease</keyword>
<keyword evidence="5 9" id="KW-0862">Zinc</keyword>
<dbReference type="GO" id="GO:0071555">
    <property type="term" value="P:cell wall organization"/>
    <property type="evidence" value="ECO:0007669"/>
    <property type="project" value="UniProtKB-KW"/>
</dbReference>
<evidence type="ECO:0000256" key="10">
    <source>
        <dbReference type="PIRNR" id="PIRNR026671"/>
    </source>
</evidence>
<accession>A0A4R0YKY2</accession>
<proteinExistence type="inferred from homology"/>
<keyword evidence="6 9" id="KW-0224">Dipeptidase</keyword>
<dbReference type="PANTHER" id="PTHR43126:SF1">
    <property type="entry name" value="D-ALANYL-D-ALANINE DIPEPTIDASE"/>
    <property type="match status" value="1"/>
</dbReference>
<keyword evidence="4 9" id="KW-0378">Hydrolase</keyword>
<dbReference type="HAMAP" id="MF_01924">
    <property type="entry name" value="A_A_dipeptidase"/>
    <property type="match status" value="1"/>
</dbReference>
<protein>
    <recommendedName>
        <fullName evidence="9 10">D-alanyl-D-alanine dipeptidase</fullName>
        <shortName evidence="9 10">D-Ala-D-Ala dipeptidase</shortName>
        <ecNumber evidence="9 10">3.4.13.22</ecNumber>
    </recommendedName>
</protein>
<evidence type="ECO:0000256" key="9">
    <source>
        <dbReference type="HAMAP-Rule" id="MF_01924"/>
    </source>
</evidence>
<evidence type="ECO:0000256" key="5">
    <source>
        <dbReference type="ARBA" id="ARBA00022833"/>
    </source>
</evidence>
<feature type="binding site" evidence="9">
    <location>
        <position position="238"/>
    </location>
    <ligand>
        <name>Zn(2+)</name>
        <dbReference type="ChEBI" id="CHEBI:29105"/>
        <note>catalytic</note>
    </ligand>
</feature>
<dbReference type="GO" id="GO:0160237">
    <property type="term" value="F:D-Ala-D-Ala dipeptidase activity"/>
    <property type="evidence" value="ECO:0007669"/>
    <property type="project" value="UniProtKB-EC"/>
</dbReference>
<keyword evidence="12" id="KW-1185">Reference proteome</keyword>
<organism evidence="11 12">
    <name type="scientific">Dyella soli</name>
    <dbReference type="NCBI Taxonomy" id="522319"/>
    <lineage>
        <taxon>Bacteria</taxon>
        <taxon>Pseudomonadati</taxon>
        <taxon>Pseudomonadota</taxon>
        <taxon>Gammaproteobacteria</taxon>
        <taxon>Lysobacterales</taxon>
        <taxon>Rhodanobacteraceae</taxon>
        <taxon>Dyella</taxon>
    </lineage>
</organism>
<dbReference type="Proteomes" id="UP000291822">
    <property type="component" value="Unassembled WGS sequence"/>
</dbReference>
<feature type="binding site" evidence="9">
    <location>
        <position position="166"/>
    </location>
    <ligand>
        <name>Zn(2+)</name>
        <dbReference type="ChEBI" id="CHEBI:29105"/>
        <note>catalytic</note>
    </ligand>
</feature>
<evidence type="ECO:0000256" key="2">
    <source>
        <dbReference type="ARBA" id="ARBA00022670"/>
    </source>
</evidence>
<name>A0A4R0YKY2_9GAMM</name>
<evidence type="ECO:0000256" key="4">
    <source>
        <dbReference type="ARBA" id="ARBA00022801"/>
    </source>
</evidence>
<feature type="site" description="Transition state stabilizer" evidence="9">
    <location>
        <position position="122"/>
    </location>
</feature>
<keyword evidence="3 9" id="KW-0479">Metal-binding</keyword>
<dbReference type="CDD" id="cd14817">
    <property type="entry name" value="D-Ala-D-Ala_dipeptidase_VanX"/>
    <property type="match status" value="1"/>
</dbReference>
<dbReference type="AlphaFoldDB" id="A0A4R0YKY2"/>
<feature type="active site" description="Proton donor/acceptor" evidence="9">
    <location>
        <position position="235"/>
    </location>
</feature>
<gene>
    <name evidence="9" type="primary">ddpX</name>
    <name evidence="11" type="ORF">EZM97_25865</name>
</gene>
<dbReference type="InterPro" id="IPR009045">
    <property type="entry name" value="Zn_M74/Hedgehog-like"/>
</dbReference>